<dbReference type="GeneTree" id="ENSGT01050000245447"/>
<name>A0A2I3TN90_PANTR</name>
<dbReference type="PRINTS" id="PR02045">
    <property type="entry name" value="F138DOMAIN"/>
</dbReference>
<reference evidence="2" key="2">
    <citation type="submission" date="2025-08" db="UniProtKB">
        <authorList>
            <consortium name="Ensembl"/>
        </authorList>
    </citation>
    <scope>IDENTIFICATION</scope>
</reference>
<dbReference type="OMA" id="STIHNGW"/>
<dbReference type="EMBL" id="AACZ04065040">
    <property type="status" value="NOT_ANNOTATED_CDS"/>
    <property type="molecule type" value="Genomic_DNA"/>
</dbReference>
<organism evidence="2 3">
    <name type="scientific">Pan troglodytes</name>
    <name type="common">Chimpanzee</name>
    <dbReference type="NCBI Taxonomy" id="9598"/>
    <lineage>
        <taxon>Eukaryota</taxon>
        <taxon>Metazoa</taxon>
        <taxon>Chordata</taxon>
        <taxon>Craniata</taxon>
        <taxon>Vertebrata</taxon>
        <taxon>Euteleostomi</taxon>
        <taxon>Mammalia</taxon>
        <taxon>Eutheria</taxon>
        <taxon>Euarchontoglires</taxon>
        <taxon>Primates</taxon>
        <taxon>Haplorrhini</taxon>
        <taxon>Catarrhini</taxon>
        <taxon>Hominidae</taxon>
        <taxon>Pan</taxon>
    </lineage>
</organism>
<dbReference type="Proteomes" id="UP000002277">
    <property type="component" value="Chromosome 19"/>
</dbReference>
<sequence>MGFHHVGQAGLELLTSSDPPALASQSAGIRGVSHHAQPGVAFYERGPVKSVPYGGVRQRPQLSCPLTPQLPLEHLSQARHFHSTIHNGWAKKKLFLHHFLHSLTTTLDTPGCHPSPPVHPQDAVAVGRLLPWSPPRDVGQSPRWCGMPLGARRQPWCLDGRQPGWSTHGSHGHAPGSSGPAPGQSAKRHPLPQPLACTDAHRPHPPPTRVWPPRRHRWAFCYVKISWKYMFLQLSSHGLPRFVVRHVVVPQPLFSLGRPLSICASGRMHPQHLLPTQGPGCL</sequence>
<proteinExistence type="predicted"/>
<dbReference type="EMBL" id="AACZ04065041">
    <property type="status" value="NOT_ANNOTATED_CDS"/>
    <property type="molecule type" value="Genomic_DNA"/>
</dbReference>
<dbReference type="Ensembl" id="ENSPTRT00000103136.1">
    <property type="protein sequence ID" value="ENSPTRP00000090710.1"/>
    <property type="gene ID" value="ENSPTRG00000049845.1"/>
</dbReference>
<dbReference type="Bgee" id="ENSPTRG00000049845">
    <property type="expression patterns" value="Expressed in cortex of kidney and 11 other cell types or tissues"/>
</dbReference>
<feature type="region of interest" description="Disordered" evidence="1">
    <location>
        <begin position="160"/>
        <end position="209"/>
    </location>
</feature>
<reference evidence="2 3" key="1">
    <citation type="journal article" date="2005" name="Nature">
        <title>Initial sequence of the chimpanzee genome and comparison with the human genome.</title>
        <authorList>
            <consortium name="Chimpanzee sequencing and analysis consortium"/>
        </authorList>
    </citation>
    <scope>NUCLEOTIDE SEQUENCE [LARGE SCALE GENOMIC DNA]</scope>
</reference>
<dbReference type="InParanoid" id="A0A2I3TN90"/>
<dbReference type="PANTHER" id="PTHR12138:SF133">
    <property type="entry name" value="SECRETED PROTEIN"/>
    <property type="match status" value="1"/>
</dbReference>
<evidence type="ECO:0000313" key="3">
    <source>
        <dbReference type="Proteomes" id="UP000002277"/>
    </source>
</evidence>
<protein>
    <submittedName>
        <fullName evidence="2">Uncharacterized protein</fullName>
    </submittedName>
</protein>
<dbReference type="PANTHER" id="PTHR12138">
    <property type="entry name" value="PRIMATE-EXPANDED PROTEIN FAMILY"/>
    <property type="match status" value="1"/>
</dbReference>
<dbReference type="AlphaFoldDB" id="A0A2I3TN90"/>
<feature type="compositionally biased region" description="Low complexity" evidence="1">
    <location>
        <begin position="166"/>
        <end position="185"/>
    </location>
</feature>
<keyword evidence="3" id="KW-1185">Reference proteome</keyword>
<evidence type="ECO:0000256" key="1">
    <source>
        <dbReference type="SAM" id="MobiDB-lite"/>
    </source>
</evidence>
<accession>A0A2I3TN90</accession>
<reference evidence="2" key="3">
    <citation type="submission" date="2025-09" db="UniProtKB">
        <authorList>
            <consortium name="Ensembl"/>
        </authorList>
    </citation>
    <scope>IDENTIFICATION</scope>
</reference>
<evidence type="ECO:0000313" key="2">
    <source>
        <dbReference type="Ensembl" id="ENSPTRP00000090710.1"/>
    </source>
</evidence>
<dbReference type="EMBL" id="AACZ04065039">
    <property type="status" value="NOT_ANNOTATED_CDS"/>
    <property type="molecule type" value="Genomic_DNA"/>
</dbReference>